<dbReference type="Pfam" id="PF11175">
    <property type="entry name" value="DUF2961"/>
    <property type="match status" value="1"/>
</dbReference>
<proteinExistence type="predicted"/>
<evidence type="ECO:0000313" key="10">
    <source>
        <dbReference type="Proteomes" id="UP000183766"/>
    </source>
</evidence>
<sequence>MKRSIFLVCFVVFGVVSLSAIGSIVSVAQSGWQTDSISYGISRMVDIASLPLLDRGISVHYEGSIDKRGKNADWDWSLYQDQRGEWVIFDVDGPGCIYNLVQHRYMSSSDPLFRFYFDGEETPRFSLHLSEFGEKEPFIKPLAESYIGPFDNGRGPIRVARSFVPMPFNKGCRVTTDVKLEGYERTKGEGGWGHVVYHTYADNGIKTFTGKENYDTLIQLWKKQGSNLLCKDQLAYHRKSEQKINAGESITLLDEKGEGAIGSLKFYFPEINEQHLQDVWIHMFWDAHQQPDISCPLACLGGNSLGFHDTNYLLSGYNTDGWFYNYFPMPYWKHAKIIIENRSGVPVSLGFSEIAVSRSVYPTSNTGYFRNTPYYTRKHVAGIDSPIAAIQGRGKMVAAHVTCHAERSHIISCEGDVRVYIDGKRTPQVESDGSESYVCYGWGFPTPPEVHPMGGYDGLSDNPWSMTRFCIGDSYPFYSELKFGIESGEYNNQYLEHSGTIFYYGQDKNVLVKTDSLDLNSSRSIKRHSYKAMGNVRRTKLESFFEGNEDRILYVGETVRFESFSSFRVNISSQNEGVRLRRLSDQNDVRQAARVFVDGEEVTERLWYVADSNPYKRWLEDDFEIPAKYTKGKKSLNIRIVPVSMSKEGKNTWNEAEYQVFCYNN</sequence>
<evidence type="ECO:0000313" key="8">
    <source>
        <dbReference type="EMBL" id="SFM17842.1"/>
    </source>
</evidence>
<dbReference type="GeneID" id="29451965"/>
<evidence type="ECO:0000313" key="15">
    <source>
        <dbReference type="Proteomes" id="UP000471447"/>
    </source>
</evidence>
<evidence type="ECO:0000313" key="13">
    <source>
        <dbReference type="Proteomes" id="UP000284417"/>
    </source>
</evidence>
<evidence type="ECO:0000313" key="4">
    <source>
        <dbReference type="EMBL" id="RGK62752.1"/>
    </source>
</evidence>
<dbReference type="EMBL" id="FOUM01000001">
    <property type="protein sequence ID" value="SFM17842.1"/>
    <property type="molecule type" value="Genomic_DNA"/>
</dbReference>
<reference evidence="9 10" key="1">
    <citation type="submission" date="2016-10" db="EMBL/GenBank/DDBJ databases">
        <authorList>
            <person name="de Groot N.N."/>
        </authorList>
    </citation>
    <scope>NUCLEOTIDE SEQUENCE [LARGE SCALE GENOMIC DNA]</scope>
    <source>
        <strain evidence="8 10">NLAE-zl-C202</strain>
        <strain evidence="7 9">NLAE-zl-G339</strain>
    </source>
</reference>
<accession>A0A173XVR8</accession>
<dbReference type="EMBL" id="JAIWWW010000032">
    <property type="protein sequence ID" value="MCA4524346.1"/>
    <property type="molecule type" value="Genomic_DNA"/>
</dbReference>
<dbReference type="Proteomes" id="UP000284417">
    <property type="component" value="Unassembled WGS sequence"/>
</dbReference>
<evidence type="ECO:0000313" key="12">
    <source>
        <dbReference type="Proteomes" id="UP000283369"/>
    </source>
</evidence>
<dbReference type="Proteomes" id="UP000183040">
    <property type="component" value="Unassembled WGS sequence"/>
</dbReference>
<dbReference type="EMBL" id="QSQU01000013">
    <property type="protein sequence ID" value="RGK62752.1"/>
    <property type="molecule type" value="Genomic_DNA"/>
</dbReference>
<gene>
    <name evidence="6" type="ORF">DW042_00525</name>
    <name evidence="5" type="ORF">DWW25_01685</name>
    <name evidence="4" type="ORF">DXD03_10750</name>
    <name evidence="2" type="ORF">GAZ26_05850</name>
    <name evidence="1" type="ORF">GAZ43_12090</name>
    <name evidence="3" type="ORF">LDZ35_14165</name>
    <name evidence="7" type="ORF">SAMN04487924_101174</name>
    <name evidence="8" type="ORF">SAMN05216250_10146</name>
</gene>
<dbReference type="RefSeq" id="WP_004298387.1">
    <property type="nucleotide sequence ID" value="NZ_CAKOCS010000007.1"/>
</dbReference>
<evidence type="ECO:0000313" key="14">
    <source>
        <dbReference type="Proteomes" id="UP000438288"/>
    </source>
</evidence>
<evidence type="ECO:0000313" key="5">
    <source>
        <dbReference type="EMBL" id="RGV18695.1"/>
    </source>
</evidence>
<organism evidence="5 12">
    <name type="scientific">Bacteroides xylanisolvens</name>
    <dbReference type="NCBI Taxonomy" id="371601"/>
    <lineage>
        <taxon>Bacteria</taxon>
        <taxon>Pseudomonadati</taxon>
        <taxon>Bacteroidota</taxon>
        <taxon>Bacteroidia</taxon>
        <taxon>Bacteroidales</taxon>
        <taxon>Bacteroidaceae</taxon>
        <taxon>Bacteroides</taxon>
    </lineage>
</organism>
<name>A0A173XVR8_9BACE</name>
<dbReference type="EMBL" id="WDCG01000004">
    <property type="protein sequence ID" value="KAB6426142.1"/>
    <property type="molecule type" value="Genomic_DNA"/>
</dbReference>
<reference evidence="3" key="4">
    <citation type="submission" date="2023-08" db="EMBL/GenBank/DDBJ databases">
        <title>Mucin Metabolism Genes Underlie the Key Renovations of Bacteroides xylanisolvens Genomes in Captive Great Apes.</title>
        <authorList>
            <person name="Nishida A.H."/>
        </authorList>
    </citation>
    <scope>NUCLEOTIDE SEQUENCE</scope>
    <source>
        <strain evidence="3">P19.10B</strain>
    </source>
</reference>
<dbReference type="Proteomes" id="UP000183766">
    <property type="component" value="Unassembled WGS sequence"/>
</dbReference>
<dbReference type="EMBL" id="QROC01000001">
    <property type="protein sequence ID" value="RHL01543.1"/>
    <property type="molecule type" value="Genomic_DNA"/>
</dbReference>
<dbReference type="Proteomes" id="UP001197958">
    <property type="component" value="Unassembled WGS sequence"/>
</dbReference>
<evidence type="ECO:0000313" key="7">
    <source>
        <dbReference type="EMBL" id="SDZ96164.1"/>
    </source>
</evidence>
<dbReference type="Proteomes" id="UP000283369">
    <property type="component" value="Unassembled WGS sequence"/>
</dbReference>
<dbReference type="Proteomes" id="UP000261210">
    <property type="component" value="Unassembled WGS sequence"/>
</dbReference>
<evidence type="ECO:0000313" key="3">
    <source>
        <dbReference type="EMBL" id="MCA4524346.1"/>
    </source>
</evidence>
<evidence type="ECO:0000313" key="11">
    <source>
        <dbReference type="Proteomes" id="UP000261210"/>
    </source>
</evidence>
<evidence type="ECO:0000313" key="6">
    <source>
        <dbReference type="EMBL" id="RHL01543.1"/>
    </source>
</evidence>
<evidence type="ECO:0000313" key="2">
    <source>
        <dbReference type="EMBL" id="KAB6426142.1"/>
    </source>
</evidence>
<dbReference type="Gene3D" id="2.60.120.1390">
    <property type="match status" value="3"/>
</dbReference>
<evidence type="ECO:0000313" key="1">
    <source>
        <dbReference type="EMBL" id="KAB6339165.1"/>
    </source>
</evidence>
<dbReference type="InterPro" id="IPR021345">
    <property type="entry name" value="DUF2961"/>
</dbReference>
<dbReference type="Proteomes" id="UP000438288">
    <property type="component" value="Unassembled WGS sequence"/>
</dbReference>
<dbReference type="EMBL" id="WDCP01000024">
    <property type="protein sequence ID" value="KAB6339165.1"/>
    <property type="molecule type" value="Genomic_DNA"/>
</dbReference>
<dbReference type="EMBL" id="QRYV01000003">
    <property type="protein sequence ID" value="RGV18695.1"/>
    <property type="molecule type" value="Genomic_DNA"/>
</dbReference>
<evidence type="ECO:0000313" key="9">
    <source>
        <dbReference type="Proteomes" id="UP000183040"/>
    </source>
</evidence>
<dbReference type="EMBL" id="FNRP01000001">
    <property type="protein sequence ID" value="SDZ96164.1"/>
    <property type="molecule type" value="Genomic_DNA"/>
</dbReference>
<dbReference type="Proteomes" id="UP000471447">
    <property type="component" value="Unassembled WGS sequence"/>
</dbReference>
<reference evidence="14 15" key="3">
    <citation type="journal article" date="2019" name="Nat. Med.">
        <title>A library of human gut bacterial isolates paired with longitudinal multiomics data enables mechanistic microbiome research.</title>
        <authorList>
            <person name="Poyet M."/>
            <person name="Groussin M."/>
            <person name="Gibbons S.M."/>
            <person name="Avila-Pacheco J."/>
            <person name="Jiang X."/>
            <person name="Kearney S.M."/>
            <person name="Perrotta A.R."/>
            <person name="Berdy B."/>
            <person name="Zhao S."/>
            <person name="Lieberman T.D."/>
            <person name="Swanson P.K."/>
            <person name="Smith M."/>
            <person name="Roesemann S."/>
            <person name="Alexander J.E."/>
            <person name="Rich S.A."/>
            <person name="Livny J."/>
            <person name="Vlamakis H."/>
            <person name="Clish C."/>
            <person name="Bullock K."/>
            <person name="Deik A."/>
            <person name="Scott J."/>
            <person name="Pierce K.A."/>
            <person name="Xavier R.J."/>
            <person name="Alm E.J."/>
        </authorList>
    </citation>
    <scope>NUCLEOTIDE SEQUENCE [LARGE SCALE GENOMIC DNA]</scope>
    <source>
        <strain evidence="1 14">BIOML-A16</strain>
        <strain evidence="2 15">BIOML-A7</strain>
    </source>
</reference>
<dbReference type="AlphaFoldDB" id="A0A173XVR8"/>
<reference evidence="11 12" key="2">
    <citation type="submission" date="2018-08" db="EMBL/GenBank/DDBJ databases">
        <title>A genome reference for cultivated species of the human gut microbiota.</title>
        <authorList>
            <person name="Zou Y."/>
            <person name="Xue W."/>
            <person name="Luo G."/>
        </authorList>
    </citation>
    <scope>NUCLEOTIDE SEQUENCE [LARGE SCALE GENOMIC DNA]</scope>
    <source>
        <strain evidence="5 12">AF14-7</strain>
        <strain evidence="6 13">AF39-6AC</strain>
        <strain evidence="4 11">TF10-34</strain>
    </source>
</reference>
<protein>
    <submittedName>
        <fullName evidence="5">DUF2961 domain-containing protein</fullName>
    </submittedName>
</protein>